<dbReference type="SUPFAM" id="SSF52317">
    <property type="entry name" value="Class I glutamine amidotransferase-like"/>
    <property type="match status" value="1"/>
</dbReference>
<dbReference type="InterPro" id="IPR029062">
    <property type="entry name" value="Class_I_gatase-like"/>
</dbReference>
<dbReference type="Pfam" id="PF00117">
    <property type="entry name" value="GATase"/>
    <property type="match status" value="1"/>
</dbReference>
<keyword evidence="4" id="KW-1185">Reference proteome</keyword>
<dbReference type="RefSeq" id="WP_095372985.1">
    <property type="nucleotide sequence ID" value="NZ_CANMJM010000003.1"/>
</dbReference>
<accession>A0A248TMN7</accession>
<dbReference type="PANTHER" id="PTHR43418:SF4">
    <property type="entry name" value="MULTIFUNCTIONAL TRYPTOPHAN BIOSYNTHESIS PROTEIN"/>
    <property type="match status" value="1"/>
</dbReference>
<evidence type="ECO:0000313" key="4">
    <source>
        <dbReference type="Proteomes" id="UP000215137"/>
    </source>
</evidence>
<dbReference type="GeneID" id="97216519"/>
<organism evidence="3 4">
    <name type="scientific">Cytobacillus kochii</name>
    <dbReference type="NCBI Taxonomy" id="859143"/>
    <lineage>
        <taxon>Bacteria</taxon>
        <taxon>Bacillati</taxon>
        <taxon>Bacillota</taxon>
        <taxon>Bacilli</taxon>
        <taxon>Bacillales</taxon>
        <taxon>Bacillaceae</taxon>
        <taxon>Cytobacillus</taxon>
    </lineage>
</organism>
<dbReference type="FunFam" id="3.40.50.880:FF:000003">
    <property type="entry name" value="Anthranilate synthase component II"/>
    <property type="match status" value="1"/>
</dbReference>
<dbReference type="KEGG" id="bko:CKF48_20150"/>
<evidence type="ECO:0000256" key="1">
    <source>
        <dbReference type="ARBA" id="ARBA00022962"/>
    </source>
</evidence>
<dbReference type="InterPro" id="IPR006221">
    <property type="entry name" value="TrpG/PapA_dom"/>
</dbReference>
<dbReference type="InterPro" id="IPR017926">
    <property type="entry name" value="GATASE"/>
</dbReference>
<dbReference type="PRINTS" id="PR00099">
    <property type="entry name" value="CPSGATASE"/>
</dbReference>
<keyword evidence="1" id="KW-0315">Glutamine amidotransferase</keyword>
<name>A0A248TMN7_9BACI</name>
<dbReference type="PROSITE" id="PS51273">
    <property type="entry name" value="GATASE_TYPE_1"/>
    <property type="match status" value="1"/>
</dbReference>
<dbReference type="PRINTS" id="PR00097">
    <property type="entry name" value="ANTSNTHASEII"/>
</dbReference>
<dbReference type="GO" id="GO:0000162">
    <property type="term" value="P:L-tryptophan biosynthetic process"/>
    <property type="evidence" value="ECO:0007669"/>
    <property type="project" value="TreeGrafter"/>
</dbReference>
<proteinExistence type="predicted"/>
<evidence type="ECO:0000313" key="3">
    <source>
        <dbReference type="EMBL" id="ASV69422.1"/>
    </source>
</evidence>
<dbReference type="PANTHER" id="PTHR43418">
    <property type="entry name" value="MULTIFUNCTIONAL TRYPTOPHAN BIOSYNTHESIS PROTEIN-RELATED"/>
    <property type="match status" value="1"/>
</dbReference>
<dbReference type="CDD" id="cd01743">
    <property type="entry name" value="GATase1_Anthranilate_Synthase"/>
    <property type="match status" value="1"/>
</dbReference>
<sequence>MILLIDNYDSFTYNLYQYLGELGQTVVVKRNNQITVEEIRLLDPTHIILSPGPGRPENAGICVELIQQLHQEYPILGVCLGHQAIGYAFGGEITEAKKIMHGKTSNMMHTGGGVFQYMSQPLVVMRYHSLVIKSGSLPGYFNISARSLEDGEIMAIKHEAFDLYGFQFHPESIGTLQGQKMLRHFIENTKRRENDERNSAAINQ</sequence>
<reference evidence="3 4" key="1">
    <citation type="submission" date="2017-08" db="EMBL/GenBank/DDBJ databases">
        <title>Complete Genome Sequence of Bacillus kochii Oregon-R-modENCODE STRAIN BDGP4, isolated from Drosophila melanogaster gut.</title>
        <authorList>
            <person name="Wan K.H."/>
            <person name="Yu C."/>
            <person name="Park S."/>
            <person name="Hammonds A.S."/>
            <person name="Booth B.W."/>
            <person name="Celniker S.E."/>
        </authorList>
    </citation>
    <scope>NUCLEOTIDE SEQUENCE [LARGE SCALE GENOMIC DNA]</scope>
    <source>
        <strain evidence="3 4">BDGP4</strain>
    </source>
</reference>
<dbReference type="Gene3D" id="3.40.50.880">
    <property type="match status" value="1"/>
</dbReference>
<dbReference type="Proteomes" id="UP000215137">
    <property type="component" value="Chromosome"/>
</dbReference>
<dbReference type="EMBL" id="CP022983">
    <property type="protein sequence ID" value="ASV69422.1"/>
    <property type="molecule type" value="Genomic_DNA"/>
</dbReference>
<gene>
    <name evidence="3" type="ORF">CKF48_20150</name>
</gene>
<dbReference type="PRINTS" id="PR00096">
    <property type="entry name" value="GATASE"/>
</dbReference>
<dbReference type="NCBIfam" id="TIGR00566">
    <property type="entry name" value="trpG_papA"/>
    <property type="match status" value="1"/>
</dbReference>
<dbReference type="AlphaFoldDB" id="A0A248TMN7"/>
<dbReference type="GO" id="GO:0005829">
    <property type="term" value="C:cytosol"/>
    <property type="evidence" value="ECO:0007669"/>
    <property type="project" value="TreeGrafter"/>
</dbReference>
<protein>
    <submittedName>
        <fullName evidence="3">Aminodeoxychorismate/anthranilate synthase component II</fullName>
    </submittedName>
</protein>
<feature type="domain" description="Glutamine amidotransferase" evidence="2">
    <location>
        <begin position="3"/>
        <end position="186"/>
    </location>
</feature>
<evidence type="ECO:0000259" key="2">
    <source>
        <dbReference type="Pfam" id="PF00117"/>
    </source>
</evidence>
<dbReference type="OrthoDB" id="9804328at2"/>
<dbReference type="GO" id="GO:0004049">
    <property type="term" value="F:anthranilate synthase activity"/>
    <property type="evidence" value="ECO:0007669"/>
    <property type="project" value="TreeGrafter"/>
</dbReference>
<dbReference type="InterPro" id="IPR050472">
    <property type="entry name" value="Anth_synth/Amidotransfase"/>
</dbReference>